<comment type="similarity">
    <text evidence="4">Belongs to the class I-like SAM-binding methyltransferase superfamily. Cation-dependent O-methyltransferase family.</text>
</comment>
<proteinExistence type="inferred from homology"/>
<evidence type="ECO:0000256" key="2">
    <source>
        <dbReference type="ARBA" id="ARBA00022679"/>
    </source>
</evidence>
<organism evidence="5 6">
    <name type="scientific">Riccia sorocarpa</name>
    <dbReference type="NCBI Taxonomy" id="122646"/>
    <lineage>
        <taxon>Eukaryota</taxon>
        <taxon>Viridiplantae</taxon>
        <taxon>Streptophyta</taxon>
        <taxon>Embryophyta</taxon>
        <taxon>Marchantiophyta</taxon>
        <taxon>Marchantiopsida</taxon>
        <taxon>Marchantiidae</taxon>
        <taxon>Marchantiales</taxon>
        <taxon>Ricciaceae</taxon>
        <taxon>Riccia</taxon>
    </lineage>
</organism>
<evidence type="ECO:0000313" key="6">
    <source>
        <dbReference type="Proteomes" id="UP001633002"/>
    </source>
</evidence>
<name>A0ABD3GMW3_9MARC</name>
<dbReference type="Gene3D" id="3.40.50.150">
    <property type="entry name" value="Vaccinia Virus protein VP39"/>
    <property type="match status" value="1"/>
</dbReference>
<dbReference type="Pfam" id="PF01596">
    <property type="entry name" value="Methyltransf_3"/>
    <property type="match status" value="1"/>
</dbReference>
<dbReference type="InterPro" id="IPR029063">
    <property type="entry name" value="SAM-dependent_MTases_sf"/>
</dbReference>
<evidence type="ECO:0000256" key="3">
    <source>
        <dbReference type="ARBA" id="ARBA00022691"/>
    </source>
</evidence>
<accession>A0ABD3GMW3</accession>
<keyword evidence="1" id="KW-0489">Methyltransferase</keyword>
<dbReference type="InterPro" id="IPR002935">
    <property type="entry name" value="SAM_O-MeTrfase"/>
</dbReference>
<dbReference type="EMBL" id="JBJQOH010000007">
    <property type="protein sequence ID" value="KAL3679492.1"/>
    <property type="molecule type" value="Genomic_DNA"/>
</dbReference>
<keyword evidence="6" id="KW-1185">Reference proteome</keyword>
<dbReference type="Proteomes" id="UP001633002">
    <property type="component" value="Unassembled WGS sequence"/>
</dbReference>
<keyword evidence="2" id="KW-0808">Transferase</keyword>
<protein>
    <submittedName>
        <fullName evidence="5">Uncharacterized protein</fullName>
    </submittedName>
</protein>
<evidence type="ECO:0000256" key="4">
    <source>
        <dbReference type="ARBA" id="ARBA00023453"/>
    </source>
</evidence>
<reference evidence="5 6" key="1">
    <citation type="submission" date="2024-09" db="EMBL/GenBank/DDBJ databases">
        <title>Chromosome-scale assembly of Riccia sorocarpa.</title>
        <authorList>
            <person name="Paukszto L."/>
        </authorList>
    </citation>
    <scope>NUCLEOTIDE SEQUENCE [LARGE SCALE GENOMIC DNA]</scope>
    <source>
        <strain evidence="5">LP-2024</strain>
        <tissue evidence="5">Aerial parts of the thallus</tissue>
    </source>
</reference>
<comment type="caution">
    <text evidence="5">The sequence shown here is derived from an EMBL/GenBank/DDBJ whole genome shotgun (WGS) entry which is preliminary data.</text>
</comment>
<dbReference type="AlphaFoldDB" id="A0ABD3GMW3"/>
<dbReference type="GO" id="GO:0008168">
    <property type="term" value="F:methyltransferase activity"/>
    <property type="evidence" value="ECO:0007669"/>
    <property type="project" value="UniProtKB-KW"/>
</dbReference>
<dbReference type="GO" id="GO:0032259">
    <property type="term" value="P:methylation"/>
    <property type="evidence" value="ECO:0007669"/>
    <property type="project" value="UniProtKB-KW"/>
</dbReference>
<evidence type="ECO:0000256" key="1">
    <source>
        <dbReference type="ARBA" id="ARBA00022603"/>
    </source>
</evidence>
<gene>
    <name evidence="5" type="ORF">R1sor_022448</name>
</gene>
<evidence type="ECO:0000313" key="5">
    <source>
        <dbReference type="EMBL" id="KAL3679492.1"/>
    </source>
</evidence>
<sequence length="68" mass="7852">MDINRDFLNLGWPSIEKAGEKYRKDFDFNFVDAVKNVLQLVRVRGLIAYDNTLSKEAVVCSDEEIADR</sequence>
<keyword evidence="3" id="KW-0949">S-adenosyl-L-methionine</keyword>